<dbReference type="InterPro" id="IPR049560">
    <property type="entry name" value="MeTrfase_RsmB-F_NOP2_cat"/>
</dbReference>
<evidence type="ECO:0000313" key="8">
    <source>
        <dbReference type="EMBL" id="KAH0560008.1"/>
    </source>
</evidence>
<gene>
    <name evidence="8" type="ORF">GP486_003470</name>
</gene>
<keyword evidence="2 5" id="KW-0808">Transferase</keyword>
<dbReference type="EMBL" id="JAGHQM010000470">
    <property type="protein sequence ID" value="KAH0560008.1"/>
    <property type="molecule type" value="Genomic_DNA"/>
</dbReference>
<feature type="binding site" evidence="5">
    <location>
        <position position="319"/>
    </location>
    <ligand>
        <name>S-adenosyl-L-methionine</name>
        <dbReference type="ChEBI" id="CHEBI:59789"/>
    </ligand>
</feature>
<dbReference type="Pfam" id="PF21148">
    <property type="entry name" value="NSUN5_fdxn-like"/>
    <property type="match status" value="1"/>
</dbReference>
<feature type="domain" description="SAM-dependent MTase RsmB/NOP-type" evidence="7">
    <location>
        <begin position="149"/>
        <end position="525"/>
    </location>
</feature>
<dbReference type="Gene3D" id="3.40.50.150">
    <property type="entry name" value="Vaccinia Virus protein VP39"/>
    <property type="match status" value="1"/>
</dbReference>
<feature type="binding site" evidence="5">
    <location>
        <position position="339"/>
    </location>
    <ligand>
        <name>S-adenosyl-L-methionine</name>
        <dbReference type="ChEBI" id="CHEBI:59789"/>
    </ligand>
</feature>
<protein>
    <recommendedName>
        <fullName evidence="7">SAM-dependent MTase RsmB/NOP-type domain-containing protein</fullName>
    </recommendedName>
</protein>
<organism evidence="8 9">
    <name type="scientific">Trichoglossum hirsutum</name>
    <dbReference type="NCBI Taxonomy" id="265104"/>
    <lineage>
        <taxon>Eukaryota</taxon>
        <taxon>Fungi</taxon>
        <taxon>Dikarya</taxon>
        <taxon>Ascomycota</taxon>
        <taxon>Pezizomycotina</taxon>
        <taxon>Geoglossomycetes</taxon>
        <taxon>Geoglossales</taxon>
        <taxon>Geoglossaceae</taxon>
        <taxon>Trichoglossum</taxon>
    </lineage>
</organism>
<dbReference type="PRINTS" id="PR02008">
    <property type="entry name" value="RCMTFAMILY"/>
</dbReference>
<dbReference type="InterPro" id="IPR048889">
    <property type="entry name" value="NSUN5_RCM1_N"/>
</dbReference>
<evidence type="ECO:0000256" key="6">
    <source>
        <dbReference type="SAM" id="MobiDB-lite"/>
    </source>
</evidence>
<sequence length="580" mass="63436">MSLYHEAASILTGPGGGGSLKSRIYNNRALKSSPAHLYALVSETIKWSDLLREVVERSQLLSVEKKLTPVLAVLLAHDLLLRSGIAAAASHPLKLSITRHKTRLNAEFVKARLRRGFSSIDALRASVDLHGGSGKALGNGGPGEEKDGRVPTRPLPHPRWVRINALRTTLEAQLKTTFADYSHTDTLVSLLEAPPTEKMLHIDRHIPDLLALPPRADFTNTVAYMQGDIILQDKASCFPAYLLDPSPEDGELIDACAAPGNKTTHLASLLSERRRVSGTSTKNPSIWALERDKTRAETLKRMVETAGANHMITVKAGQDFLRVDPGNEVWGGVGAILLDPSCSGSGIVGRDEIPRLILPSRDTERQAKPSNKKKRKRGPIHESTVSGGSIIPPPQDREIPSDSITHRLSSLSAFQLKLILHAFRFQSARKVVYSTCSIHAEENEHVVIRALNSDIARRRRWSVLRREGQVVGLRKWSTRGTLSACEGLESGYGDTTEVVADACLRCLIGDGEGTIGFFVVGFVRDLTIGEDNELAPDSGATADCDEEEWEGFSDILDPELNHAWSSSGEMPTGKKKKRKK</sequence>
<evidence type="ECO:0000256" key="1">
    <source>
        <dbReference type="ARBA" id="ARBA00022603"/>
    </source>
</evidence>
<keyword evidence="9" id="KW-1185">Reference proteome</keyword>
<dbReference type="Gene3D" id="3.30.70.1170">
    <property type="entry name" value="Sun protein, domain 3"/>
    <property type="match status" value="1"/>
</dbReference>
<dbReference type="PANTHER" id="PTHR22807">
    <property type="entry name" value="NOP2 YEAST -RELATED NOL1/NOP2/FMU SUN DOMAIN-CONTAINING"/>
    <property type="match status" value="1"/>
</dbReference>
<dbReference type="Pfam" id="PF21153">
    <property type="entry name" value="NSUN5_N"/>
    <property type="match status" value="1"/>
</dbReference>
<dbReference type="SUPFAM" id="SSF53335">
    <property type="entry name" value="S-adenosyl-L-methionine-dependent methyltransferases"/>
    <property type="match status" value="1"/>
</dbReference>
<feature type="active site" description="Nucleophile" evidence="5">
    <location>
        <position position="436"/>
    </location>
</feature>
<feature type="region of interest" description="Disordered" evidence="6">
    <location>
        <begin position="133"/>
        <end position="154"/>
    </location>
</feature>
<evidence type="ECO:0000313" key="9">
    <source>
        <dbReference type="Proteomes" id="UP000750711"/>
    </source>
</evidence>
<evidence type="ECO:0000256" key="5">
    <source>
        <dbReference type="PROSITE-ProRule" id="PRU01023"/>
    </source>
</evidence>
<dbReference type="InterPro" id="IPR001678">
    <property type="entry name" value="MeTrfase_RsmB-F_NOP2_dom"/>
</dbReference>
<name>A0A9P8RQM3_9PEZI</name>
<feature type="compositionally biased region" description="Gly residues" evidence="6">
    <location>
        <begin position="133"/>
        <end position="142"/>
    </location>
</feature>
<accession>A0A9P8RQM3</accession>
<dbReference type="AlphaFoldDB" id="A0A9P8RQM3"/>
<evidence type="ECO:0000259" key="7">
    <source>
        <dbReference type="PROSITE" id="PS51686"/>
    </source>
</evidence>
<evidence type="ECO:0000256" key="4">
    <source>
        <dbReference type="ARBA" id="ARBA00022884"/>
    </source>
</evidence>
<keyword evidence="3 5" id="KW-0949">S-adenosyl-L-methionine</keyword>
<dbReference type="InterPro" id="IPR023267">
    <property type="entry name" value="RCMT"/>
</dbReference>
<keyword evidence="4 5" id="KW-0694">RNA-binding</keyword>
<dbReference type="GO" id="GO:0003723">
    <property type="term" value="F:RNA binding"/>
    <property type="evidence" value="ECO:0007669"/>
    <property type="project" value="UniProtKB-UniRule"/>
</dbReference>
<keyword evidence="1 5" id="KW-0489">Methyltransferase</keyword>
<dbReference type="GO" id="GO:0005730">
    <property type="term" value="C:nucleolus"/>
    <property type="evidence" value="ECO:0007669"/>
    <property type="project" value="TreeGrafter"/>
</dbReference>
<dbReference type="GO" id="GO:0070475">
    <property type="term" value="P:rRNA base methylation"/>
    <property type="evidence" value="ECO:0007669"/>
    <property type="project" value="TreeGrafter"/>
</dbReference>
<dbReference type="InterPro" id="IPR029063">
    <property type="entry name" value="SAM-dependent_MTases_sf"/>
</dbReference>
<feature type="region of interest" description="Disordered" evidence="6">
    <location>
        <begin position="561"/>
        <end position="580"/>
    </location>
</feature>
<comment type="caution">
    <text evidence="8">The sequence shown here is derived from an EMBL/GenBank/DDBJ whole genome shotgun (WGS) entry which is preliminary data.</text>
</comment>
<evidence type="ECO:0000256" key="3">
    <source>
        <dbReference type="ARBA" id="ARBA00022691"/>
    </source>
</evidence>
<dbReference type="Pfam" id="PF01189">
    <property type="entry name" value="Methyltr_RsmB-F"/>
    <property type="match status" value="1"/>
</dbReference>
<dbReference type="PROSITE" id="PS51686">
    <property type="entry name" value="SAM_MT_RSMB_NOP"/>
    <property type="match status" value="1"/>
</dbReference>
<evidence type="ECO:0000256" key="2">
    <source>
        <dbReference type="ARBA" id="ARBA00022679"/>
    </source>
</evidence>
<dbReference type="InterPro" id="IPR049561">
    <property type="entry name" value="NSUN5_7_fdxn-like"/>
</dbReference>
<feature type="binding site" evidence="5">
    <location>
        <begin position="256"/>
        <end position="262"/>
    </location>
    <ligand>
        <name>S-adenosyl-L-methionine</name>
        <dbReference type="ChEBI" id="CHEBI:59789"/>
    </ligand>
</feature>
<proteinExistence type="inferred from homology"/>
<dbReference type="PANTHER" id="PTHR22807:SF4">
    <property type="entry name" value="28S RRNA (CYTOSINE-C(5))-METHYLTRANSFERASE"/>
    <property type="match status" value="1"/>
</dbReference>
<feature type="region of interest" description="Disordered" evidence="6">
    <location>
        <begin position="358"/>
        <end position="401"/>
    </location>
</feature>
<dbReference type="GO" id="GO:0008173">
    <property type="term" value="F:RNA methyltransferase activity"/>
    <property type="evidence" value="ECO:0007669"/>
    <property type="project" value="InterPro"/>
</dbReference>
<feature type="binding site" evidence="5">
    <location>
        <position position="290"/>
    </location>
    <ligand>
        <name>S-adenosyl-L-methionine</name>
        <dbReference type="ChEBI" id="CHEBI:59789"/>
    </ligand>
</feature>
<reference evidence="8" key="1">
    <citation type="submission" date="2021-03" db="EMBL/GenBank/DDBJ databases">
        <title>Comparative genomics and phylogenomic investigation of the class Geoglossomycetes provide insights into ecological specialization and systematics.</title>
        <authorList>
            <person name="Melie T."/>
            <person name="Pirro S."/>
            <person name="Miller A.N."/>
            <person name="Quandt A."/>
        </authorList>
    </citation>
    <scope>NUCLEOTIDE SEQUENCE</scope>
    <source>
        <strain evidence="8">CAQ_001_2017</strain>
    </source>
</reference>
<comment type="similarity">
    <text evidence="5">Belongs to the class I-like SAM-binding methyltransferase superfamily. RsmB/NOP family.</text>
</comment>
<dbReference type="Proteomes" id="UP000750711">
    <property type="component" value="Unassembled WGS sequence"/>
</dbReference>